<comment type="caution">
    <text evidence="5">The sequence shown here is derived from an EMBL/GenBank/DDBJ whole genome shotgun (WGS) entry which is preliminary data.</text>
</comment>
<keyword evidence="6" id="KW-1185">Reference proteome</keyword>
<accession>A0ABU8XSG1</accession>
<name>A0ABU8XSG1_9PROT</name>
<dbReference type="SUPFAM" id="SSF55073">
    <property type="entry name" value="Nucleotide cyclase"/>
    <property type="match status" value="1"/>
</dbReference>
<dbReference type="PROSITE" id="PS50105">
    <property type="entry name" value="SAM_DOMAIN"/>
    <property type="match status" value="1"/>
</dbReference>
<dbReference type="Pfam" id="PF00211">
    <property type="entry name" value="Guanylate_cyc"/>
    <property type="match status" value="1"/>
</dbReference>
<feature type="domain" description="Guanylate cyclase" evidence="4">
    <location>
        <begin position="79"/>
        <end position="207"/>
    </location>
</feature>
<dbReference type="InterPro" id="IPR001054">
    <property type="entry name" value="A/G_cyclase"/>
</dbReference>
<evidence type="ECO:0000256" key="1">
    <source>
        <dbReference type="ARBA" id="ARBA00022741"/>
    </source>
</evidence>
<dbReference type="SUPFAM" id="SSF47769">
    <property type="entry name" value="SAM/Pointed domain"/>
    <property type="match status" value="1"/>
</dbReference>
<keyword evidence="2" id="KW-0067">ATP-binding</keyword>
<dbReference type="PANTHER" id="PTHR16305">
    <property type="entry name" value="TESTICULAR SOLUBLE ADENYLYL CYCLASE"/>
    <property type="match status" value="1"/>
</dbReference>
<dbReference type="EMBL" id="JBBLZC010000012">
    <property type="protein sequence ID" value="MEK0084157.1"/>
    <property type="molecule type" value="Genomic_DNA"/>
</dbReference>
<dbReference type="InterPro" id="IPR001660">
    <property type="entry name" value="SAM"/>
</dbReference>
<dbReference type="CDD" id="cd07302">
    <property type="entry name" value="CHD"/>
    <property type="match status" value="1"/>
</dbReference>
<evidence type="ECO:0000256" key="2">
    <source>
        <dbReference type="ARBA" id="ARBA00022840"/>
    </source>
</evidence>
<gene>
    <name evidence="5" type="ORF">U1T56_13410</name>
</gene>
<evidence type="ECO:0000313" key="6">
    <source>
        <dbReference type="Proteomes" id="UP001375743"/>
    </source>
</evidence>
<dbReference type="Proteomes" id="UP001375743">
    <property type="component" value="Unassembled WGS sequence"/>
</dbReference>
<evidence type="ECO:0000259" key="4">
    <source>
        <dbReference type="PROSITE" id="PS50125"/>
    </source>
</evidence>
<dbReference type="InterPro" id="IPR027417">
    <property type="entry name" value="P-loop_NTPase"/>
</dbReference>
<dbReference type="Pfam" id="PF00536">
    <property type="entry name" value="SAM_1"/>
    <property type="match status" value="1"/>
</dbReference>
<dbReference type="Gene3D" id="3.40.50.300">
    <property type="entry name" value="P-loop containing nucleotide triphosphate hydrolases"/>
    <property type="match status" value="1"/>
</dbReference>
<evidence type="ECO:0000313" key="5">
    <source>
        <dbReference type="EMBL" id="MEK0084157.1"/>
    </source>
</evidence>
<organism evidence="5 6">
    <name type="scientific">Benzoatithermus flavus</name>
    <dbReference type="NCBI Taxonomy" id="3108223"/>
    <lineage>
        <taxon>Bacteria</taxon>
        <taxon>Pseudomonadati</taxon>
        <taxon>Pseudomonadota</taxon>
        <taxon>Alphaproteobacteria</taxon>
        <taxon>Geminicoccales</taxon>
        <taxon>Geminicoccaceae</taxon>
        <taxon>Benzoatithermus</taxon>
    </lineage>
</organism>
<keyword evidence="1" id="KW-0547">Nucleotide-binding</keyword>
<dbReference type="CDD" id="cd09487">
    <property type="entry name" value="SAM_superfamily"/>
    <property type="match status" value="1"/>
</dbReference>
<dbReference type="InterPro" id="IPR013761">
    <property type="entry name" value="SAM/pointed_sf"/>
</dbReference>
<dbReference type="SMART" id="SM00044">
    <property type="entry name" value="CYCc"/>
    <property type="match status" value="1"/>
</dbReference>
<reference evidence="5 6" key="1">
    <citation type="submission" date="2024-01" db="EMBL/GenBank/DDBJ databases">
        <title>Multi-omics insights into the function and evolution of sodium benzoate biodegradation pathways in Benzoatithermus flavus gen. nov., sp. nov. from hot spring.</title>
        <authorList>
            <person name="Hu C.-J."/>
            <person name="Li W.-J."/>
        </authorList>
    </citation>
    <scope>NUCLEOTIDE SEQUENCE [LARGE SCALE GENOMIC DNA]</scope>
    <source>
        <strain evidence="5 6">SYSU G07066</strain>
    </source>
</reference>
<dbReference type="PROSITE" id="PS50125">
    <property type="entry name" value="GUANYLATE_CYCLASE_2"/>
    <property type="match status" value="1"/>
</dbReference>
<proteinExistence type="predicted"/>
<dbReference type="InterPro" id="IPR029787">
    <property type="entry name" value="Nucleotide_cyclase"/>
</dbReference>
<dbReference type="SUPFAM" id="SSF52540">
    <property type="entry name" value="P-loop containing nucleoside triphosphate hydrolases"/>
    <property type="match status" value="1"/>
</dbReference>
<dbReference type="Pfam" id="PF13191">
    <property type="entry name" value="AAA_16"/>
    <property type="match status" value="1"/>
</dbReference>
<sequence>MVDVAAWLRGLGLGIYEEAFRAQAIDADVLPLLTAEDLKEIGVGPVGHRRKLLAAIAALRDGTTPASDAAAEAERRQVTVLFCDLVGSTPLAAALDPEDLREVMSAYHAAAVEAVTPLGGHIAKFLGDGILAYWGWPRALEDAGERAVRAGLALVEAVGRLCAGSGPPLQARVGIATGLVVAGDLIGRSAARAEIVGETPNLAARLQALALPGAVVVAESTRRLIGEGFACEDLGERRLKGFPAPVRAWRVIGAVAEPGTAESATPLVGREREMMWLLERWRQARGGTGQAVLLVGEAGIGKSRIADALQERIEGEACLVRRYACSPLRETSTLHPVLPELEREAGFARSDPPEARLRKLAAALGLEGADLSAVTELLGIAAGAELPDETGAARRKARALELLASHLLRGSHVRPLLLVFEDVYWADPTSQALLARLVQRAVSSSVLLLVTSRSGRVPGWNDLPHVSILPLDRLGREDGAALAAVIADGRELPPLVLERILDRADGVPLFIEELTRAVVEIGPVEMDGAAGSMPAPAIPETLQDSLMARLDRLGPAKQVAPMAAVIGQSFPLELLRAVLPWSPHRLQEALAALVAAGLVRRLPEEDQPVYAFRHALIREVAYETLLRERRRQLHARVAEALRQRFPGTPPELLAQHLARAGAVREAAWQWLEAGELALRQAATSEAMARLEAGLDLAAALPPDDPDRRRLEARLQLAIGQVLSLARGRAAPEVGRAFERAYELSWQEDEAAPVPTAALLGLYGFHFLRAELNEARIAADELLRRAEWQGDAELLVAARAIGGSITFFLGRLAEAEASLGAALADEAAMRRSAFDTAYGFQIRLSSLAYRCSALLVLGHPDQARARSRAMLCETAIPDREPGALAVVLFSDGMMSQLLRDSEAVRDRAEALLALAREHDLSLWRAGAAILHGRSLADRGELAAGIRSMRQGIAAWRATGAEHLVPYFQALLAEACARAGRPAEGLRLLEDALARTERTGERWCEAELLRLRGELLLLRAPRHRAAAEASLHRARAIAARQHARWWELRAAVSLARLVAGHDGVKARRLLAPVFDRFTEGFATPDLREAKAILEQPDPAAVQPRRH</sequence>
<dbReference type="InterPro" id="IPR041664">
    <property type="entry name" value="AAA_16"/>
</dbReference>
<dbReference type="Gene3D" id="1.10.150.50">
    <property type="entry name" value="Transcription Factor, Ets-1"/>
    <property type="match status" value="1"/>
</dbReference>
<dbReference type="PANTHER" id="PTHR16305:SF28">
    <property type="entry name" value="GUANYLATE CYCLASE DOMAIN-CONTAINING PROTEIN"/>
    <property type="match status" value="1"/>
</dbReference>
<dbReference type="RefSeq" id="WP_418160004.1">
    <property type="nucleotide sequence ID" value="NZ_JBBLZC010000012.1"/>
</dbReference>
<dbReference type="Gene3D" id="3.30.70.1230">
    <property type="entry name" value="Nucleotide cyclase"/>
    <property type="match status" value="1"/>
</dbReference>
<dbReference type="SMART" id="SM00454">
    <property type="entry name" value="SAM"/>
    <property type="match status" value="1"/>
</dbReference>
<protein>
    <submittedName>
        <fullName evidence="5">Adenylate/guanylate cyclase domain-containing protein</fullName>
    </submittedName>
</protein>
<evidence type="ECO:0000259" key="3">
    <source>
        <dbReference type="PROSITE" id="PS50105"/>
    </source>
</evidence>
<feature type="domain" description="SAM" evidence="3">
    <location>
        <begin position="1"/>
        <end position="62"/>
    </location>
</feature>